<evidence type="ECO:0000313" key="3">
    <source>
        <dbReference type="EMBL" id="VVC35180.1"/>
    </source>
</evidence>
<name>A0A5E4MYN1_9HEMI</name>
<dbReference type="Pfam" id="PF12299">
    <property type="entry name" value="DUF3627"/>
    <property type="match status" value="1"/>
</dbReference>
<dbReference type="EMBL" id="CABPRJ010001089">
    <property type="protein sequence ID" value="VVC35180.1"/>
    <property type="molecule type" value="Genomic_DNA"/>
</dbReference>
<evidence type="ECO:0000256" key="1">
    <source>
        <dbReference type="SAM" id="Coils"/>
    </source>
</evidence>
<sequence length="194" mass="22688">MSQMGIPAKLVRIIRAYTYESKSKVSFGGEVSNEFPVTIGLRKEDALSPALFNIAHGIPWAIFCMRLIKNLIIEKLKYKKQENNTHLCKKLDSIGIKLDETQDQVDEIKEKLEDVNNKLDKMFLRGQDKDIKNKKNLYNGTYEITIDSRRKRNPIDLINRLKEKIQEIHEDSYDDIIEEYKFSNKYINSCPSDR</sequence>
<feature type="domain" description="DUF3627" evidence="2">
    <location>
        <begin position="118"/>
        <end position="169"/>
    </location>
</feature>
<gene>
    <name evidence="3" type="ORF">CINCED_3A008379</name>
</gene>
<dbReference type="AlphaFoldDB" id="A0A5E4MYN1"/>
<reference evidence="3 4" key="1">
    <citation type="submission" date="2019-08" db="EMBL/GenBank/DDBJ databases">
        <authorList>
            <person name="Alioto T."/>
            <person name="Alioto T."/>
            <person name="Gomez Garrido J."/>
        </authorList>
    </citation>
    <scope>NUCLEOTIDE SEQUENCE [LARGE SCALE GENOMIC DNA]</scope>
</reference>
<evidence type="ECO:0000313" key="4">
    <source>
        <dbReference type="Proteomes" id="UP000325440"/>
    </source>
</evidence>
<keyword evidence="1" id="KW-0175">Coiled coil</keyword>
<dbReference type="InterPro" id="IPR022549">
    <property type="entry name" value="DUF3627"/>
</dbReference>
<evidence type="ECO:0000259" key="2">
    <source>
        <dbReference type="Pfam" id="PF12299"/>
    </source>
</evidence>
<organism evidence="3 4">
    <name type="scientific">Cinara cedri</name>
    <dbReference type="NCBI Taxonomy" id="506608"/>
    <lineage>
        <taxon>Eukaryota</taxon>
        <taxon>Metazoa</taxon>
        <taxon>Ecdysozoa</taxon>
        <taxon>Arthropoda</taxon>
        <taxon>Hexapoda</taxon>
        <taxon>Insecta</taxon>
        <taxon>Pterygota</taxon>
        <taxon>Neoptera</taxon>
        <taxon>Paraneoptera</taxon>
        <taxon>Hemiptera</taxon>
        <taxon>Sternorrhyncha</taxon>
        <taxon>Aphidomorpha</taxon>
        <taxon>Aphidoidea</taxon>
        <taxon>Aphididae</taxon>
        <taxon>Lachninae</taxon>
        <taxon>Cinara</taxon>
    </lineage>
</organism>
<protein>
    <recommendedName>
        <fullName evidence="2">DUF3627 domain-containing protein</fullName>
    </recommendedName>
</protein>
<feature type="coiled-coil region" evidence="1">
    <location>
        <begin position="91"/>
        <end position="125"/>
    </location>
</feature>
<dbReference type="Proteomes" id="UP000325440">
    <property type="component" value="Unassembled WGS sequence"/>
</dbReference>
<accession>A0A5E4MYN1</accession>
<proteinExistence type="predicted"/>
<dbReference type="OrthoDB" id="6627741at2759"/>
<keyword evidence="4" id="KW-1185">Reference proteome</keyword>